<accession>A0A7E4VNM5</accession>
<dbReference type="Proteomes" id="UP000492821">
    <property type="component" value="Unassembled WGS sequence"/>
</dbReference>
<evidence type="ECO:0000313" key="3">
    <source>
        <dbReference type="WBParaSite" id="Pan_g23129.t1"/>
    </source>
</evidence>
<dbReference type="AlphaFoldDB" id="A0A7E4VNM5"/>
<evidence type="ECO:0000256" key="1">
    <source>
        <dbReference type="SAM" id="MobiDB-lite"/>
    </source>
</evidence>
<protein>
    <submittedName>
        <fullName evidence="3">C2H2-type domain-containing protein</fullName>
    </submittedName>
</protein>
<feature type="region of interest" description="Disordered" evidence="1">
    <location>
        <begin position="104"/>
        <end position="147"/>
    </location>
</feature>
<dbReference type="WBParaSite" id="Pan_g23129.t1">
    <property type="protein sequence ID" value="Pan_g23129.t1"/>
    <property type="gene ID" value="Pan_g23129"/>
</dbReference>
<name>A0A7E4VNM5_PANRE</name>
<reference evidence="2" key="1">
    <citation type="journal article" date="2013" name="Genetics">
        <title>The draft genome and transcriptome of Panagrellus redivivus are shaped by the harsh demands of a free-living lifestyle.</title>
        <authorList>
            <person name="Srinivasan J."/>
            <person name="Dillman A.R."/>
            <person name="Macchietto M.G."/>
            <person name="Heikkinen L."/>
            <person name="Lakso M."/>
            <person name="Fracchia K.M."/>
            <person name="Antoshechkin I."/>
            <person name="Mortazavi A."/>
            <person name="Wong G."/>
            <person name="Sternberg P.W."/>
        </authorList>
    </citation>
    <scope>NUCLEOTIDE SEQUENCE [LARGE SCALE GENOMIC DNA]</scope>
    <source>
        <strain evidence="2">MT8872</strain>
    </source>
</reference>
<feature type="compositionally biased region" description="Basic residues" evidence="1">
    <location>
        <begin position="108"/>
        <end position="119"/>
    </location>
</feature>
<sequence>MADENLPDSDPCAKQATELQRLTKYLRQWHFVNRFPLAGFNYQSHIDSMDVKETRADTTNPTGIIKRFYKCKQDKKFNCDYNVMCYFTLSEAVFYDKGFHDHEVTRHSGAKPRSKRVSKKSTYGSTAASKKKAKGATSDNSVLIDPPKFNSTPKTGFSISDLMNVAPSNESIVHPVSNASIAPNTQEPVCSPPSLKTVFLPTSDVTVAKSSKASGRPMTGFLIADLIGITPSSTSQTVDSNKENDVIPR</sequence>
<evidence type="ECO:0000313" key="2">
    <source>
        <dbReference type="Proteomes" id="UP000492821"/>
    </source>
</evidence>
<proteinExistence type="predicted"/>
<reference evidence="3" key="2">
    <citation type="submission" date="2020-10" db="UniProtKB">
        <authorList>
            <consortium name="WormBaseParasite"/>
        </authorList>
    </citation>
    <scope>IDENTIFICATION</scope>
</reference>
<organism evidence="2 3">
    <name type="scientific">Panagrellus redivivus</name>
    <name type="common">Microworm</name>
    <dbReference type="NCBI Taxonomy" id="6233"/>
    <lineage>
        <taxon>Eukaryota</taxon>
        <taxon>Metazoa</taxon>
        <taxon>Ecdysozoa</taxon>
        <taxon>Nematoda</taxon>
        <taxon>Chromadorea</taxon>
        <taxon>Rhabditida</taxon>
        <taxon>Tylenchina</taxon>
        <taxon>Panagrolaimomorpha</taxon>
        <taxon>Panagrolaimoidea</taxon>
        <taxon>Panagrolaimidae</taxon>
        <taxon>Panagrellus</taxon>
    </lineage>
</organism>
<keyword evidence="2" id="KW-1185">Reference proteome</keyword>